<evidence type="ECO:0000313" key="3">
    <source>
        <dbReference type="Proteomes" id="UP000076532"/>
    </source>
</evidence>
<organism evidence="2 3">
    <name type="scientific">Athelia psychrophila</name>
    <dbReference type="NCBI Taxonomy" id="1759441"/>
    <lineage>
        <taxon>Eukaryota</taxon>
        <taxon>Fungi</taxon>
        <taxon>Dikarya</taxon>
        <taxon>Basidiomycota</taxon>
        <taxon>Agaricomycotina</taxon>
        <taxon>Agaricomycetes</taxon>
        <taxon>Agaricomycetidae</taxon>
        <taxon>Atheliales</taxon>
        <taxon>Atheliaceae</taxon>
        <taxon>Athelia</taxon>
    </lineage>
</organism>
<proteinExistence type="predicted"/>
<dbReference type="AlphaFoldDB" id="A0A167VZN7"/>
<name>A0A167VZN7_9AGAM</name>
<evidence type="ECO:0000313" key="2">
    <source>
        <dbReference type="EMBL" id="KZP05540.1"/>
    </source>
</evidence>
<feature type="domain" description="T6SS Phospholipase effector Tle1-like catalytic" evidence="1">
    <location>
        <begin position="9"/>
        <end position="158"/>
    </location>
</feature>
<gene>
    <name evidence="2" type="ORF">FIBSPDRAFT_940431</name>
</gene>
<dbReference type="PANTHER" id="PTHR33840:SF2">
    <property type="entry name" value="TLE1 PHOSPHOLIPASE DOMAIN-CONTAINING PROTEIN"/>
    <property type="match status" value="1"/>
</dbReference>
<dbReference type="EMBL" id="KV417833">
    <property type="protein sequence ID" value="KZP05540.1"/>
    <property type="molecule type" value="Genomic_DNA"/>
</dbReference>
<evidence type="ECO:0000259" key="1">
    <source>
        <dbReference type="Pfam" id="PF09994"/>
    </source>
</evidence>
<reference evidence="2 3" key="1">
    <citation type="journal article" date="2016" name="Mol. Biol. Evol.">
        <title>Comparative Genomics of Early-Diverging Mushroom-Forming Fungi Provides Insights into the Origins of Lignocellulose Decay Capabilities.</title>
        <authorList>
            <person name="Nagy L.G."/>
            <person name="Riley R."/>
            <person name="Tritt A."/>
            <person name="Adam C."/>
            <person name="Daum C."/>
            <person name="Floudas D."/>
            <person name="Sun H."/>
            <person name="Yadav J.S."/>
            <person name="Pangilinan J."/>
            <person name="Larsson K.H."/>
            <person name="Matsuura K."/>
            <person name="Barry K."/>
            <person name="Labutti K."/>
            <person name="Kuo R."/>
            <person name="Ohm R.A."/>
            <person name="Bhattacharya S.S."/>
            <person name="Shirouzu T."/>
            <person name="Yoshinaga Y."/>
            <person name="Martin F.M."/>
            <person name="Grigoriev I.V."/>
            <person name="Hibbett D.S."/>
        </authorList>
    </citation>
    <scope>NUCLEOTIDE SEQUENCE [LARGE SCALE GENOMIC DNA]</scope>
    <source>
        <strain evidence="2 3">CBS 109695</strain>
    </source>
</reference>
<dbReference type="Pfam" id="PF09994">
    <property type="entry name" value="T6SS_Tle1-like_cat"/>
    <property type="match status" value="2"/>
</dbReference>
<dbReference type="STRING" id="436010.A0A167VZN7"/>
<keyword evidence="3" id="KW-1185">Reference proteome</keyword>
<feature type="domain" description="T6SS Phospholipase effector Tle1-like catalytic" evidence="1">
    <location>
        <begin position="177"/>
        <end position="254"/>
    </location>
</feature>
<dbReference type="OrthoDB" id="538223at2759"/>
<dbReference type="InterPro" id="IPR018712">
    <property type="entry name" value="Tle1-like_cat"/>
</dbReference>
<protein>
    <recommendedName>
        <fullName evidence="1">T6SS Phospholipase effector Tle1-like catalytic domain-containing protein</fullName>
    </recommendedName>
</protein>
<accession>A0A167VZN7</accession>
<dbReference type="Proteomes" id="UP000076532">
    <property type="component" value="Unassembled WGS sequence"/>
</dbReference>
<dbReference type="PANTHER" id="PTHR33840">
    <property type="match status" value="1"/>
</dbReference>
<sequence>MQQLDHSSEANSKQNTNVIELYSRLEASDEQLNYYNSGVGTITKQKSMWKWMTQKFDSGVDLAIAWNFEKVIIATYRWLSERYKPGDRIFLFGFSRGAYQMRVLAAMIAKVGLIQEGNVEQIPFAFEIYKTEHNDLDASRFKNTFSMPNVRVHFLGVWTGWEQDIADDRRLGAHSPLDERRVKFIPECVMRKRHLDKNENPVNFDKEMTEELKIPVRRLKEVWFAGSHSDVGGGSLPNDGNNPENAPLLWMVSEAVLAGLHLKLPEAGCNLHDLHWTTEPQRSLHTFSGWWALERVPIHRQSRSSRSKTSYWHAHHGKSRAIYPGQKIHASVAFKDTRYRTKATFYPTPGALKKFTNSQRKAEDASPLQKILQSFLVRLDKIVASIVSKSLAIYHGAAAEAARLEAKAKAARVEAKAAPLEALVVRPEWSQLVAEGPSGNFHDDWKPRLEMDLFDLNSPSGYFTQLQGDLSDSHTLHVLHRLGFLASLKGGADAILSRDNKDDNNSRRLTLQRLLEREELIFLATVTLLARLDTAPSQETDGLEMENLLLSHPSGVENPSRYRYLVPAVEIPLAGQAVEGDLPRDRRHSHPQMPETYKGIADRIVHCLALEQPILEETVKTIIEIAPIGDFLKQMHSLGGTEKLVGMLSGKYATVSAKILVFLAGYGLAWQTIFELVRENKPNFNPRLRAPVKGWNGLDTRDAAAIIVSDLVDHLMTSQTTNMPFTPSGMTPEQVGHIIDGETIMLLNTMLVNEKRSDASAADALAKQKLSDSAADALAKLSCRAIFRDLILNNAATVLITMLSKHSGSAAKALAALILTGPKNSHDVQRMILGYERNTSQIGVTSKTEMLLLAIVDMLKAATARIIVESNAPKTILESLNKRDVTHLSAEEYTEYGLLMQCLAAIVRAHAKLRKKAKDASSRPLELTLVLQENGARLLFRLMGENSPECRAAADALLALAQHDHDDDITHKNEDILREVLDGQYAEFKANLENKLQQIKNSARGPPAGNLSALASDVASMTVTLAVLDRAHDTEQLVEVFTLLQTLWREAFHARQTNRKVANEYEDTYGEQADLAADAIGKAIRHRNHIVREQFAGSDSKADPKRLVSLLVERLGGHSHYGTWHAIKQLAKSSKADYGEYKGNIWLCLNIAPKY</sequence>